<dbReference type="PANTHER" id="PTHR46013">
    <property type="entry name" value="VASCULAR CELL ADHESION MOLECULE 1"/>
    <property type="match status" value="1"/>
</dbReference>
<dbReference type="Gene3D" id="2.60.40.10">
    <property type="entry name" value="Immunoglobulins"/>
    <property type="match status" value="4"/>
</dbReference>
<feature type="domain" description="Ig-like" evidence="2">
    <location>
        <begin position="305"/>
        <end position="388"/>
    </location>
</feature>
<evidence type="ECO:0000313" key="3">
    <source>
        <dbReference type="Ensembl" id="ENSAMXP00000012206.2"/>
    </source>
</evidence>
<dbReference type="SMART" id="SM00409">
    <property type="entry name" value="IG"/>
    <property type="match status" value="4"/>
</dbReference>
<dbReference type="InterPro" id="IPR007110">
    <property type="entry name" value="Ig-like_dom"/>
</dbReference>
<feature type="transmembrane region" description="Helical" evidence="1">
    <location>
        <begin position="395"/>
        <end position="420"/>
    </location>
</feature>
<dbReference type="Proteomes" id="UP000018467">
    <property type="component" value="Unassembled WGS sequence"/>
</dbReference>
<dbReference type="HOGENOM" id="CLU_024555_7_0_1"/>
<dbReference type="CDD" id="cd12087">
    <property type="entry name" value="TM_EGFR-like"/>
    <property type="match status" value="1"/>
</dbReference>
<sequence length="463" mass="50282">MFCVSASLLVSVIDSVSYLIIIVLYFNCLMFCDNLMLVFPWFLDPPKNVSVSISPSGEIVEGSSVTLTCSSDGNPPVQKYTWFKKVYKDVQQKWTGQIYSITNIRSADSGEYQCMATNTQGSRYSEYKSLTVLHPPKSVSVSISPSGEIVEGSSVTLTCSSDGNPPVEYTWYKGSSSVATGKTFTLNKISSVNSGEYKCRSSNKHGEKYSDTVTLNVLYPPKSVSVSISPSGKIVEGSSVTLTCSSDGNPPVEYTWYKGSSSVATGKTFTINKISSVNSGEYKCRSSNKHGEKYSDTVTLNVLYPSKSVSVSISPSGEIVEGSSVTLTCSSDGNPPVQKYTWFKDGGSSPVGSGHSYSFTLDSESSGQYYCEVQDEHGSKISEAVLLSFKGNPSFTLYMIVGVVIGCVGLILVLVILFIWRKRRGPVAEQSKPKWVSLKCFSTPLHISIAFKSITISIILRMH</sequence>
<reference evidence="4" key="2">
    <citation type="journal article" date="2014" name="Nat. Commun.">
        <title>The cavefish genome reveals candidate genes for eye loss.</title>
        <authorList>
            <person name="McGaugh S.E."/>
            <person name="Gross J.B."/>
            <person name="Aken B."/>
            <person name="Blin M."/>
            <person name="Borowsky R."/>
            <person name="Chalopin D."/>
            <person name="Hinaux H."/>
            <person name="Jeffery W.R."/>
            <person name="Keene A."/>
            <person name="Ma L."/>
            <person name="Minx P."/>
            <person name="Murphy D."/>
            <person name="O'Quin K.E."/>
            <person name="Retaux S."/>
            <person name="Rohner N."/>
            <person name="Searle S.M."/>
            <person name="Stahl B.A."/>
            <person name="Tabin C."/>
            <person name="Volff J.N."/>
            <person name="Yoshizawa M."/>
            <person name="Warren W.C."/>
        </authorList>
    </citation>
    <scope>NUCLEOTIDE SEQUENCE [LARGE SCALE GENOMIC DNA]</scope>
    <source>
        <strain evidence="4">female</strain>
    </source>
</reference>
<feature type="transmembrane region" description="Helical" evidence="1">
    <location>
        <begin position="7"/>
        <end position="26"/>
    </location>
</feature>
<dbReference type="PROSITE" id="PS50835">
    <property type="entry name" value="IG_LIKE"/>
    <property type="match status" value="4"/>
</dbReference>
<keyword evidence="1" id="KW-0812">Transmembrane</keyword>
<dbReference type="Bgee" id="ENSAMXG00000011862">
    <property type="expression patterns" value="Expressed in testis and 3 other cell types or tissues"/>
</dbReference>
<dbReference type="Ensembl" id="ENSAMXT00000012206.2">
    <property type="protein sequence ID" value="ENSAMXP00000012206.2"/>
    <property type="gene ID" value="ENSAMXG00000011862.2"/>
</dbReference>
<reference evidence="3" key="3">
    <citation type="submission" date="2025-08" db="UniProtKB">
        <authorList>
            <consortium name="Ensembl"/>
        </authorList>
    </citation>
    <scope>IDENTIFICATION</scope>
</reference>
<evidence type="ECO:0000256" key="1">
    <source>
        <dbReference type="SAM" id="Phobius"/>
    </source>
</evidence>
<feature type="domain" description="Ig-like" evidence="2">
    <location>
        <begin position="46"/>
        <end position="131"/>
    </location>
</feature>
<dbReference type="PANTHER" id="PTHR46013:SF4">
    <property type="entry name" value="B-CELL RECEPTOR CD22-RELATED"/>
    <property type="match status" value="1"/>
</dbReference>
<dbReference type="STRING" id="7994.ENSAMXP00000012206"/>
<name>W5KX94_ASTMX</name>
<dbReference type="InterPro" id="IPR036179">
    <property type="entry name" value="Ig-like_dom_sf"/>
</dbReference>
<dbReference type="SMART" id="SM00408">
    <property type="entry name" value="IGc2"/>
    <property type="match status" value="4"/>
</dbReference>
<dbReference type="InterPro" id="IPR013783">
    <property type="entry name" value="Ig-like_fold"/>
</dbReference>
<dbReference type="SUPFAM" id="SSF48726">
    <property type="entry name" value="Immunoglobulin"/>
    <property type="match status" value="4"/>
</dbReference>
<dbReference type="Pfam" id="PF13927">
    <property type="entry name" value="Ig_3"/>
    <property type="match status" value="1"/>
</dbReference>
<keyword evidence="1" id="KW-0472">Membrane</keyword>
<dbReference type="FunCoup" id="W5KX94">
    <property type="interactions" value="722"/>
</dbReference>
<reference evidence="4" key="1">
    <citation type="submission" date="2013-03" db="EMBL/GenBank/DDBJ databases">
        <authorList>
            <person name="Jeffery W."/>
            <person name="Warren W."/>
            <person name="Wilson R.K."/>
        </authorList>
    </citation>
    <scope>NUCLEOTIDE SEQUENCE</scope>
    <source>
        <strain evidence="4">female</strain>
    </source>
</reference>
<feature type="domain" description="Ig-like" evidence="2">
    <location>
        <begin position="136"/>
        <end position="214"/>
    </location>
</feature>
<organism evidence="3 4">
    <name type="scientific">Astyanax mexicanus</name>
    <name type="common">Blind cave fish</name>
    <name type="synonym">Astyanax fasciatus mexicanus</name>
    <dbReference type="NCBI Taxonomy" id="7994"/>
    <lineage>
        <taxon>Eukaryota</taxon>
        <taxon>Metazoa</taxon>
        <taxon>Chordata</taxon>
        <taxon>Craniata</taxon>
        <taxon>Vertebrata</taxon>
        <taxon>Euteleostomi</taxon>
        <taxon>Actinopterygii</taxon>
        <taxon>Neopterygii</taxon>
        <taxon>Teleostei</taxon>
        <taxon>Ostariophysi</taxon>
        <taxon>Characiformes</taxon>
        <taxon>Characoidei</taxon>
        <taxon>Acestrorhamphidae</taxon>
        <taxon>Acestrorhamphinae</taxon>
        <taxon>Astyanax</taxon>
    </lineage>
</organism>
<dbReference type="Pfam" id="PF13895">
    <property type="entry name" value="Ig_2"/>
    <property type="match status" value="3"/>
</dbReference>
<reference evidence="3" key="4">
    <citation type="submission" date="2025-09" db="UniProtKB">
        <authorList>
            <consortium name="Ensembl"/>
        </authorList>
    </citation>
    <scope>IDENTIFICATION</scope>
</reference>
<evidence type="ECO:0000259" key="2">
    <source>
        <dbReference type="PROSITE" id="PS50835"/>
    </source>
</evidence>
<keyword evidence="1" id="KW-1133">Transmembrane helix</keyword>
<dbReference type="CDD" id="cd00096">
    <property type="entry name" value="Ig"/>
    <property type="match status" value="2"/>
</dbReference>
<dbReference type="eggNOG" id="KOG4475">
    <property type="taxonomic scope" value="Eukaryota"/>
</dbReference>
<accession>W5KX94</accession>
<dbReference type="InterPro" id="IPR003598">
    <property type="entry name" value="Ig_sub2"/>
</dbReference>
<dbReference type="InParanoid" id="W5KX94"/>
<dbReference type="InterPro" id="IPR003599">
    <property type="entry name" value="Ig_sub"/>
</dbReference>
<dbReference type="GeneTree" id="ENSGT01010000222294"/>
<dbReference type="AlphaFoldDB" id="W5KX94"/>
<proteinExistence type="predicted"/>
<keyword evidence="4" id="KW-1185">Reference proteome</keyword>
<evidence type="ECO:0000313" key="4">
    <source>
        <dbReference type="Proteomes" id="UP000018467"/>
    </source>
</evidence>
<protein>
    <recommendedName>
        <fullName evidence="2">Ig-like domain-containing protein</fullName>
    </recommendedName>
</protein>
<feature type="domain" description="Ig-like" evidence="2">
    <location>
        <begin position="221"/>
        <end position="299"/>
    </location>
</feature>